<dbReference type="Proteomes" id="UP000002320">
    <property type="component" value="Unassembled WGS sequence"/>
</dbReference>
<dbReference type="eggNOG" id="KOG1863">
    <property type="taxonomic scope" value="Eukaryota"/>
</dbReference>
<dbReference type="OrthoDB" id="7791090at2759"/>
<dbReference type="KEGG" id="cqu:CpipJ_CPIJ018428"/>
<sequence length="403" mass="45415">MALSVLEDLTILNQYFASNLLSLNYLAPNWGTPAAFRLRELQTLQNRCLKSILAKPYLYPTRQLYIDAPETVLPVRGLHMQQTLVHMWNMLKDDATHHNLEFEIINSMTRQNGDIRIPRSNTELCKNRVTYVGSKLFNELPNPEQGRFPVATVSKPGSAGRIQKVDILAFHLRSDIQNRLQSRILAAEYISGSYRPGIPFVYVENEDHGQVKYPENTRNGRKERILATEKNHLAFALNVDSSVCGTSESCRKRTIPEPRRTNIGRSPRTRRPCTSYVHSGDNHGGHYVVYINPKNDGKWCKFDDDVVSRCTRNAIEQNYGGHDNDLNIRHSSNAYMLVYVRESTIHEVLEDVKSTDIFGRAAGAAGRAAPDQLYEHQRAAGGLHGDIPEVGSVQSGHGHVSDV</sequence>
<evidence type="ECO:0000259" key="2">
    <source>
        <dbReference type="Pfam" id="PF00443"/>
    </source>
</evidence>
<dbReference type="EnsemblMetazoa" id="CPIJ018428-RA">
    <property type="protein sequence ID" value="CPIJ018428-PA"/>
    <property type="gene ID" value="CPIJ018428"/>
</dbReference>
<dbReference type="STRING" id="7176.B0XFY7"/>
<dbReference type="InterPro" id="IPR001394">
    <property type="entry name" value="Peptidase_C19_UCH"/>
</dbReference>
<dbReference type="InterPro" id="IPR038765">
    <property type="entry name" value="Papain-like_cys_pep_sf"/>
</dbReference>
<name>B0XFY7_CULQU</name>
<dbReference type="AlphaFoldDB" id="B0XFY7"/>
<evidence type="ECO:0000313" key="3">
    <source>
        <dbReference type="EMBL" id="EDS27106.1"/>
    </source>
</evidence>
<evidence type="ECO:0000313" key="5">
    <source>
        <dbReference type="Proteomes" id="UP000002320"/>
    </source>
</evidence>
<dbReference type="InParanoid" id="B0XFY7"/>
<gene>
    <name evidence="4" type="primary">6052264</name>
    <name evidence="3" type="ORF">CpipJ_CPIJ018428</name>
</gene>
<dbReference type="GO" id="GO:0016579">
    <property type="term" value="P:protein deubiquitination"/>
    <property type="evidence" value="ECO:0007669"/>
    <property type="project" value="InterPro"/>
</dbReference>
<reference evidence="4" key="2">
    <citation type="submission" date="2021-02" db="UniProtKB">
        <authorList>
            <consortium name="EnsemblMetazoa"/>
        </authorList>
    </citation>
    <scope>IDENTIFICATION</scope>
    <source>
        <strain evidence="4">JHB</strain>
    </source>
</reference>
<dbReference type="HOGENOM" id="CLU_683817_0_0_1"/>
<organism>
    <name type="scientific">Culex quinquefasciatus</name>
    <name type="common">Southern house mosquito</name>
    <name type="synonym">Culex pungens</name>
    <dbReference type="NCBI Taxonomy" id="7176"/>
    <lineage>
        <taxon>Eukaryota</taxon>
        <taxon>Metazoa</taxon>
        <taxon>Ecdysozoa</taxon>
        <taxon>Arthropoda</taxon>
        <taxon>Hexapoda</taxon>
        <taxon>Insecta</taxon>
        <taxon>Pterygota</taxon>
        <taxon>Neoptera</taxon>
        <taxon>Endopterygota</taxon>
        <taxon>Diptera</taxon>
        <taxon>Nematocera</taxon>
        <taxon>Culicoidea</taxon>
        <taxon>Culicidae</taxon>
        <taxon>Culicinae</taxon>
        <taxon>Culicini</taxon>
        <taxon>Culex</taxon>
        <taxon>Culex</taxon>
    </lineage>
</organism>
<dbReference type="SUPFAM" id="SSF54001">
    <property type="entry name" value="Cysteine proteinases"/>
    <property type="match status" value="1"/>
</dbReference>
<feature type="domain" description="Peptidase C19 ubiquitin carboxyl-terminal hydrolase" evidence="2">
    <location>
        <begin position="277"/>
        <end position="339"/>
    </location>
</feature>
<accession>B0XFY7</accession>
<feature type="region of interest" description="Disordered" evidence="1">
    <location>
        <begin position="257"/>
        <end position="277"/>
    </location>
</feature>
<dbReference type="Gene3D" id="3.90.70.10">
    <property type="entry name" value="Cysteine proteinases"/>
    <property type="match status" value="1"/>
</dbReference>
<reference evidence="3" key="1">
    <citation type="submission" date="2007-03" db="EMBL/GenBank/DDBJ databases">
        <title>Annotation of Culex pipiens quinquefasciatus.</title>
        <authorList>
            <consortium name="The Broad Institute Genome Sequencing Platform"/>
            <person name="Atkinson P.W."/>
            <person name="Hemingway J."/>
            <person name="Christensen B.M."/>
            <person name="Higgs S."/>
            <person name="Kodira C."/>
            <person name="Hannick L."/>
            <person name="Megy K."/>
            <person name="O'Leary S."/>
            <person name="Pearson M."/>
            <person name="Haas B.J."/>
            <person name="Mauceli E."/>
            <person name="Wortman J.R."/>
            <person name="Lee N.H."/>
            <person name="Guigo R."/>
            <person name="Stanke M."/>
            <person name="Alvarado L."/>
            <person name="Amedeo P."/>
            <person name="Antoine C.H."/>
            <person name="Arensburger P."/>
            <person name="Bidwell S.L."/>
            <person name="Crawford M."/>
            <person name="Camaro F."/>
            <person name="Devon K."/>
            <person name="Engels R."/>
            <person name="Hammond M."/>
            <person name="Howarth C."/>
            <person name="Koehrsen M."/>
            <person name="Lawson D."/>
            <person name="Montgomery P."/>
            <person name="Nene V."/>
            <person name="Nusbaum C."/>
            <person name="Puiu D."/>
            <person name="Romero-Severson J."/>
            <person name="Severson D.W."/>
            <person name="Shumway M."/>
            <person name="Sisk P."/>
            <person name="Stolte C."/>
            <person name="Zeng Q."/>
            <person name="Eisenstadt E."/>
            <person name="Fraser-Liggett C."/>
            <person name="Strausberg R."/>
            <person name="Galagan J."/>
            <person name="Birren B."/>
            <person name="Collins F.H."/>
        </authorList>
    </citation>
    <scope>NUCLEOTIDE SEQUENCE [LARGE SCALE GENOMIC DNA]</scope>
    <source>
        <strain evidence="3">JHB</strain>
    </source>
</reference>
<dbReference type="VEuPathDB" id="VectorBase:CQUJHB011089"/>
<evidence type="ECO:0000256" key="1">
    <source>
        <dbReference type="SAM" id="MobiDB-lite"/>
    </source>
</evidence>
<proteinExistence type="predicted"/>
<dbReference type="MEROPS" id="C19.016"/>
<dbReference type="GO" id="GO:0004843">
    <property type="term" value="F:cysteine-type deubiquitinase activity"/>
    <property type="evidence" value="ECO:0007669"/>
    <property type="project" value="InterPro"/>
</dbReference>
<keyword evidence="5" id="KW-1185">Reference proteome</keyword>
<protein>
    <recommendedName>
        <fullName evidence="2">Peptidase C19 ubiquitin carboxyl-terminal hydrolase domain-containing protein</fullName>
    </recommendedName>
</protein>
<dbReference type="Pfam" id="PF00443">
    <property type="entry name" value="UCH"/>
    <property type="match status" value="1"/>
</dbReference>
<dbReference type="VEuPathDB" id="VectorBase:CPIJ018428"/>
<dbReference type="EMBL" id="DS232971">
    <property type="protein sequence ID" value="EDS27106.1"/>
    <property type="molecule type" value="Genomic_DNA"/>
</dbReference>
<evidence type="ECO:0000313" key="4">
    <source>
        <dbReference type="EnsemblMetazoa" id="CPIJ018428-PA"/>
    </source>
</evidence>